<keyword evidence="6" id="KW-1185">Reference proteome</keyword>
<dbReference type="GeneID" id="19199570"/>
<dbReference type="InterPro" id="IPR036291">
    <property type="entry name" value="NAD(P)-bd_dom_sf"/>
</dbReference>
<evidence type="ECO:0000256" key="3">
    <source>
        <dbReference type="ARBA" id="ARBA00023002"/>
    </source>
</evidence>
<organism evidence="5 6">
    <name type="scientific">Coniophora puteana (strain RWD-64-598)</name>
    <name type="common">Brown rot fungus</name>
    <dbReference type="NCBI Taxonomy" id="741705"/>
    <lineage>
        <taxon>Eukaryota</taxon>
        <taxon>Fungi</taxon>
        <taxon>Dikarya</taxon>
        <taxon>Basidiomycota</taxon>
        <taxon>Agaricomycotina</taxon>
        <taxon>Agaricomycetes</taxon>
        <taxon>Agaricomycetidae</taxon>
        <taxon>Boletales</taxon>
        <taxon>Coniophorineae</taxon>
        <taxon>Coniophoraceae</taxon>
        <taxon>Coniophora</taxon>
    </lineage>
</organism>
<dbReference type="PANTHER" id="PTHR43976:SF16">
    <property type="entry name" value="SHORT-CHAIN DEHYDROGENASE_REDUCTASE FAMILY PROTEIN"/>
    <property type="match status" value="1"/>
</dbReference>
<proteinExistence type="inferred from homology"/>
<dbReference type="PROSITE" id="PS00061">
    <property type="entry name" value="ADH_SHORT"/>
    <property type="match status" value="1"/>
</dbReference>
<dbReference type="OMA" id="TESLHHE"/>
<dbReference type="InterPro" id="IPR051911">
    <property type="entry name" value="SDR_oxidoreductase"/>
</dbReference>
<dbReference type="Proteomes" id="UP000053558">
    <property type="component" value="Unassembled WGS sequence"/>
</dbReference>
<keyword evidence="3" id="KW-0560">Oxidoreductase</keyword>
<evidence type="ECO:0000256" key="2">
    <source>
        <dbReference type="ARBA" id="ARBA00022857"/>
    </source>
</evidence>
<evidence type="ECO:0000256" key="4">
    <source>
        <dbReference type="RuleBase" id="RU000363"/>
    </source>
</evidence>
<dbReference type="EMBL" id="JH711576">
    <property type="protein sequence ID" value="EIW82681.1"/>
    <property type="molecule type" value="Genomic_DNA"/>
</dbReference>
<evidence type="ECO:0000256" key="1">
    <source>
        <dbReference type="ARBA" id="ARBA00006484"/>
    </source>
</evidence>
<evidence type="ECO:0000313" key="6">
    <source>
        <dbReference type="Proteomes" id="UP000053558"/>
    </source>
</evidence>
<dbReference type="InterPro" id="IPR020904">
    <property type="entry name" value="Sc_DH/Rdtase_CS"/>
</dbReference>
<name>A0A5M3MVR6_CONPW</name>
<dbReference type="GO" id="GO:0016491">
    <property type="term" value="F:oxidoreductase activity"/>
    <property type="evidence" value="ECO:0007669"/>
    <property type="project" value="UniProtKB-KW"/>
</dbReference>
<dbReference type="Pfam" id="PF00106">
    <property type="entry name" value="adh_short"/>
    <property type="match status" value="1"/>
</dbReference>
<sequence>MSTPTSPKVWFVTGSSSGIGRLTVEAALRAGDSVVATLRKPSVLESLQAEYPAERLLVLPLDVSSSSQVSDAFELAVNAFGRIDVVLNNAGYYFISDAEGVPEDQARKMFDTVFWGAANVTGEAIRVFRDVNGKEEKSGRGIGGRLLQMSSRTAVSPQAGSIHYAAAKAALETLSDGYATELDPAWNIKISCIEPGLFHTSAPANSTMLPPHPAYTSPSLPVTQYRALYNHPDGIEHIFTGDPAKLAQLMLRLADLEEPPARLPVHAVSLAAVRHKGESLVKTVDEYASWSDDVYLEGVEVKEYKAGEKFLFK</sequence>
<dbReference type="PANTHER" id="PTHR43976">
    <property type="entry name" value="SHORT CHAIN DEHYDROGENASE"/>
    <property type="match status" value="1"/>
</dbReference>
<keyword evidence="2" id="KW-0521">NADP</keyword>
<dbReference type="KEGG" id="cput:CONPUDRAFT_120778"/>
<comment type="similarity">
    <text evidence="1 4">Belongs to the short-chain dehydrogenases/reductases (SDR) family.</text>
</comment>
<dbReference type="SUPFAM" id="SSF51735">
    <property type="entry name" value="NAD(P)-binding Rossmann-fold domains"/>
    <property type="match status" value="1"/>
</dbReference>
<dbReference type="PRINTS" id="PR00080">
    <property type="entry name" value="SDRFAMILY"/>
</dbReference>
<dbReference type="AlphaFoldDB" id="A0A5M3MVR6"/>
<gene>
    <name evidence="5" type="ORF">CONPUDRAFT_120778</name>
</gene>
<dbReference type="Gene3D" id="3.40.50.720">
    <property type="entry name" value="NAD(P)-binding Rossmann-like Domain"/>
    <property type="match status" value="1"/>
</dbReference>
<reference evidence="6" key="1">
    <citation type="journal article" date="2012" name="Science">
        <title>The Paleozoic origin of enzymatic lignin decomposition reconstructed from 31 fungal genomes.</title>
        <authorList>
            <person name="Floudas D."/>
            <person name="Binder M."/>
            <person name="Riley R."/>
            <person name="Barry K."/>
            <person name="Blanchette R.A."/>
            <person name="Henrissat B."/>
            <person name="Martinez A.T."/>
            <person name="Otillar R."/>
            <person name="Spatafora J.W."/>
            <person name="Yadav J.S."/>
            <person name="Aerts A."/>
            <person name="Benoit I."/>
            <person name="Boyd A."/>
            <person name="Carlson A."/>
            <person name="Copeland A."/>
            <person name="Coutinho P.M."/>
            <person name="de Vries R.P."/>
            <person name="Ferreira P."/>
            <person name="Findley K."/>
            <person name="Foster B."/>
            <person name="Gaskell J."/>
            <person name="Glotzer D."/>
            <person name="Gorecki P."/>
            <person name="Heitman J."/>
            <person name="Hesse C."/>
            <person name="Hori C."/>
            <person name="Igarashi K."/>
            <person name="Jurgens J.A."/>
            <person name="Kallen N."/>
            <person name="Kersten P."/>
            <person name="Kohler A."/>
            <person name="Kuees U."/>
            <person name="Kumar T.K.A."/>
            <person name="Kuo A."/>
            <person name="LaButti K."/>
            <person name="Larrondo L.F."/>
            <person name="Lindquist E."/>
            <person name="Ling A."/>
            <person name="Lombard V."/>
            <person name="Lucas S."/>
            <person name="Lundell T."/>
            <person name="Martin R."/>
            <person name="McLaughlin D.J."/>
            <person name="Morgenstern I."/>
            <person name="Morin E."/>
            <person name="Murat C."/>
            <person name="Nagy L.G."/>
            <person name="Nolan M."/>
            <person name="Ohm R.A."/>
            <person name="Patyshakuliyeva A."/>
            <person name="Rokas A."/>
            <person name="Ruiz-Duenas F.J."/>
            <person name="Sabat G."/>
            <person name="Salamov A."/>
            <person name="Samejima M."/>
            <person name="Schmutz J."/>
            <person name="Slot J.C."/>
            <person name="St John F."/>
            <person name="Stenlid J."/>
            <person name="Sun H."/>
            <person name="Sun S."/>
            <person name="Syed K."/>
            <person name="Tsang A."/>
            <person name="Wiebenga A."/>
            <person name="Young D."/>
            <person name="Pisabarro A."/>
            <person name="Eastwood D.C."/>
            <person name="Martin F."/>
            <person name="Cullen D."/>
            <person name="Grigoriev I.V."/>
            <person name="Hibbett D.S."/>
        </authorList>
    </citation>
    <scope>NUCLEOTIDE SEQUENCE [LARGE SCALE GENOMIC DNA]</scope>
    <source>
        <strain evidence="6">RWD-64-598 SS2</strain>
    </source>
</reference>
<dbReference type="PRINTS" id="PR00081">
    <property type="entry name" value="GDHRDH"/>
</dbReference>
<dbReference type="OrthoDB" id="1274115at2759"/>
<evidence type="ECO:0000313" key="5">
    <source>
        <dbReference type="EMBL" id="EIW82681.1"/>
    </source>
</evidence>
<dbReference type="InterPro" id="IPR002347">
    <property type="entry name" value="SDR_fam"/>
</dbReference>
<accession>A0A5M3MVR6</accession>
<protein>
    <submittedName>
        <fullName evidence="5">NAD(P)-binding protein</fullName>
    </submittedName>
</protein>
<comment type="caution">
    <text evidence="5">The sequence shown here is derived from an EMBL/GenBank/DDBJ whole genome shotgun (WGS) entry which is preliminary data.</text>
</comment>
<dbReference type="RefSeq" id="XP_007766677.1">
    <property type="nucleotide sequence ID" value="XM_007768487.1"/>
</dbReference>